<dbReference type="EMBL" id="RRYP01016645">
    <property type="protein sequence ID" value="TNV74778.1"/>
    <property type="molecule type" value="Genomic_DNA"/>
</dbReference>
<dbReference type="AlphaFoldDB" id="A0A8J8SYC3"/>
<evidence type="ECO:0000313" key="1">
    <source>
        <dbReference type="EMBL" id="TNV74778.1"/>
    </source>
</evidence>
<accession>A0A8J8SYC3</accession>
<reference evidence="1" key="1">
    <citation type="submission" date="2019-06" db="EMBL/GenBank/DDBJ databases">
        <authorList>
            <person name="Zheng W."/>
        </authorList>
    </citation>
    <scope>NUCLEOTIDE SEQUENCE</scope>
    <source>
        <strain evidence="1">QDHG01</strain>
    </source>
</reference>
<comment type="caution">
    <text evidence="1">The sequence shown here is derived from an EMBL/GenBank/DDBJ whole genome shotgun (WGS) entry which is preliminary data.</text>
</comment>
<name>A0A8J8SYC3_HALGN</name>
<protein>
    <submittedName>
        <fullName evidence="1">Uncharacterized protein</fullName>
    </submittedName>
</protein>
<sequence length="69" mass="8095">MEFAISIYIIDGDLRLYIKSRTYQIPESIIDQFTLMLVFLHQMQALISTRISLFKVLNKLSLCRLVNSQ</sequence>
<organism evidence="1 2">
    <name type="scientific">Halteria grandinella</name>
    <dbReference type="NCBI Taxonomy" id="5974"/>
    <lineage>
        <taxon>Eukaryota</taxon>
        <taxon>Sar</taxon>
        <taxon>Alveolata</taxon>
        <taxon>Ciliophora</taxon>
        <taxon>Intramacronucleata</taxon>
        <taxon>Spirotrichea</taxon>
        <taxon>Stichotrichia</taxon>
        <taxon>Sporadotrichida</taxon>
        <taxon>Halteriidae</taxon>
        <taxon>Halteria</taxon>
    </lineage>
</organism>
<proteinExistence type="predicted"/>
<gene>
    <name evidence="1" type="ORF">FGO68_gene16281</name>
</gene>
<dbReference type="Proteomes" id="UP000785679">
    <property type="component" value="Unassembled WGS sequence"/>
</dbReference>
<keyword evidence="2" id="KW-1185">Reference proteome</keyword>
<evidence type="ECO:0000313" key="2">
    <source>
        <dbReference type="Proteomes" id="UP000785679"/>
    </source>
</evidence>